<evidence type="ECO:0000259" key="10">
    <source>
        <dbReference type="Pfam" id="PF00593"/>
    </source>
</evidence>
<dbReference type="AlphaFoldDB" id="A0A382BPV1"/>
<dbReference type="Pfam" id="PF00593">
    <property type="entry name" value="TonB_dep_Rec_b-barrel"/>
    <property type="match status" value="1"/>
</dbReference>
<evidence type="ECO:0000256" key="6">
    <source>
        <dbReference type="ARBA" id="ARBA00023065"/>
    </source>
</evidence>
<dbReference type="EMBL" id="UINC01030836">
    <property type="protein sequence ID" value="SVB15870.1"/>
    <property type="molecule type" value="Genomic_DNA"/>
</dbReference>
<dbReference type="GO" id="GO:0006826">
    <property type="term" value="P:iron ion transport"/>
    <property type="evidence" value="ECO:0007669"/>
    <property type="project" value="UniProtKB-KW"/>
</dbReference>
<keyword evidence="8" id="KW-0472">Membrane</keyword>
<sequence length="532" mass="60028">DSRMLKLRAGVAEYGTTTMGLVANTPLVDTLRARLAIETHESDGYIDNEFLDVDDTNGRDEQTIRAKLAWQATDNWQVDFSLANVDIDNGYDAFSLDNTRHTLTDEPGFDRQDSTYVAAKSSWQLEKLDIELLVNGAESDLDYGYDEDWTFTGIHPWGYTSTDHYLRERTTKNAEIRLFSNDSSRIFSDSSDWVLGLYALRSDESLERIYTFAGPFASDYNFDTLAIFGQIDSQLSTSLVLSAGLRFEERDTRYSDSDGVSFSPDDSLWGGKIALEYSLSTGALAYLSISKGYKAGGFNTDGSLDTDLREFDEEHLIEYEVGYKTLLLDGNMALQIALFSDDRQDQQVKSSLVRVRPDKSTEFIDFFGNAAEGTNRGLEIDLRWTITDSLELAANAGWLDAEFDDFVNEFGEDLSGRDQAHAPGYMCSLRATWQSGPWSASISVDTKDEFYFSDRHNVKSDDYTLVNASLSYTSGKWNVTAWGRNLTDKDYFVRAFGSFGNDPRKFYITEPYFQFGEPRIIGLTFELTIAEK</sequence>
<keyword evidence="9" id="KW-0998">Cell outer membrane</keyword>
<gene>
    <name evidence="11" type="ORF">METZ01_LOCUS168724</name>
</gene>
<keyword evidence="4" id="KW-0812">Transmembrane</keyword>
<evidence type="ECO:0000256" key="5">
    <source>
        <dbReference type="ARBA" id="ARBA00023004"/>
    </source>
</evidence>
<dbReference type="GO" id="GO:0009279">
    <property type="term" value="C:cell outer membrane"/>
    <property type="evidence" value="ECO:0007669"/>
    <property type="project" value="UniProtKB-SubCell"/>
</dbReference>
<comment type="subcellular location">
    <subcellularLocation>
        <location evidence="1">Cell outer membrane</location>
        <topology evidence="1">Multi-pass membrane protein</topology>
    </subcellularLocation>
</comment>
<evidence type="ECO:0000256" key="8">
    <source>
        <dbReference type="ARBA" id="ARBA00023136"/>
    </source>
</evidence>
<evidence type="ECO:0000256" key="7">
    <source>
        <dbReference type="ARBA" id="ARBA00023077"/>
    </source>
</evidence>
<reference evidence="11" key="1">
    <citation type="submission" date="2018-05" db="EMBL/GenBank/DDBJ databases">
        <authorList>
            <person name="Lanie J.A."/>
            <person name="Ng W.-L."/>
            <person name="Kazmierczak K.M."/>
            <person name="Andrzejewski T.M."/>
            <person name="Davidsen T.M."/>
            <person name="Wayne K.J."/>
            <person name="Tettelin H."/>
            <person name="Glass J.I."/>
            <person name="Rusch D."/>
            <person name="Podicherti R."/>
            <person name="Tsui H.-C.T."/>
            <person name="Winkler M.E."/>
        </authorList>
    </citation>
    <scope>NUCLEOTIDE SEQUENCE</scope>
</reference>
<evidence type="ECO:0000256" key="9">
    <source>
        <dbReference type="ARBA" id="ARBA00023237"/>
    </source>
</evidence>
<evidence type="ECO:0000256" key="2">
    <source>
        <dbReference type="ARBA" id="ARBA00022448"/>
    </source>
</evidence>
<keyword evidence="3" id="KW-0410">Iron transport</keyword>
<name>A0A382BPV1_9ZZZZ</name>
<accession>A0A382BPV1</accession>
<dbReference type="InterPro" id="IPR036942">
    <property type="entry name" value="Beta-barrel_TonB_sf"/>
</dbReference>
<feature type="domain" description="TonB-dependent receptor-like beta-barrel" evidence="10">
    <location>
        <begin position="53"/>
        <end position="486"/>
    </location>
</feature>
<evidence type="ECO:0000256" key="4">
    <source>
        <dbReference type="ARBA" id="ARBA00022692"/>
    </source>
</evidence>
<keyword evidence="5" id="KW-0408">Iron</keyword>
<feature type="non-terminal residue" evidence="11">
    <location>
        <position position="1"/>
    </location>
</feature>
<evidence type="ECO:0000256" key="1">
    <source>
        <dbReference type="ARBA" id="ARBA00004571"/>
    </source>
</evidence>
<keyword evidence="2" id="KW-0813">Transport</keyword>
<dbReference type="InterPro" id="IPR000531">
    <property type="entry name" value="Beta-barrel_TonB"/>
</dbReference>
<dbReference type="PANTHER" id="PTHR32552">
    <property type="entry name" value="FERRICHROME IRON RECEPTOR-RELATED"/>
    <property type="match status" value="1"/>
</dbReference>
<keyword evidence="6" id="KW-0406">Ion transport</keyword>
<organism evidence="11">
    <name type="scientific">marine metagenome</name>
    <dbReference type="NCBI Taxonomy" id="408172"/>
    <lineage>
        <taxon>unclassified sequences</taxon>
        <taxon>metagenomes</taxon>
        <taxon>ecological metagenomes</taxon>
    </lineage>
</organism>
<keyword evidence="7" id="KW-0798">TonB box</keyword>
<evidence type="ECO:0000313" key="11">
    <source>
        <dbReference type="EMBL" id="SVB15870.1"/>
    </source>
</evidence>
<proteinExistence type="predicted"/>
<dbReference type="InterPro" id="IPR039426">
    <property type="entry name" value="TonB-dep_rcpt-like"/>
</dbReference>
<dbReference type="SUPFAM" id="SSF56935">
    <property type="entry name" value="Porins"/>
    <property type="match status" value="1"/>
</dbReference>
<dbReference type="Gene3D" id="2.40.170.20">
    <property type="entry name" value="TonB-dependent receptor, beta-barrel domain"/>
    <property type="match status" value="1"/>
</dbReference>
<evidence type="ECO:0000256" key="3">
    <source>
        <dbReference type="ARBA" id="ARBA00022496"/>
    </source>
</evidence>
<dbReference type="PANTHER" id="PTHR32552:SF81">
    <property type="entry name" value="TONB-DEPENDENT OUTER MEMBRANE RECEPTOR"/>
    <property type="match status" value="1"/>
</dbReference>
<protein>
    <recommendedName>
        <fullName evidence="10">TonB-dependent receptor-like beta-barrel domain-containing protein</fullName>
    </recommendedName>
</protein>